<reference evidence="1 2" key="1">
    <citation type="submission" date="2019-11" db="EMBL/GenBank/DDBJ databases">
        <title>Spirosoma endbachense sp. nov., isolated from a natural salt meadow.</title>
        <authorList>
            <person name="Rojas J."/>
            <person name="Ambika Manirajan B."/>
            <person name="Ratering S."/>
            <person name="Suarez C."/>
            <person name="Geissler-Plaum R."/>
            <person name="Schnell S."/>
        </authorList>
    </citation>
    <scope>NUCLEOTIDE SEQUENCE [LARGE SCALE GENOMIC DNA]</scope>
    <source>
        <strain evidence="1 2">I-24</strain>
    </source>
</reference>
<dbReference type="RefSeq" id="WP_162387694.1">
    <property type="nucleotide sequence ID" value="NZ_CP045997.1"/>
</dbReference>
<protein>
    <submittedName>
        <fullName evidence="1">Uncharacterized protein</fullName>
    </submittedName>
</protein>
<dbReference type="EMBL" id="CP045997">
    <property type="protein sequence ID" value="QHV97283.1"/>
    <property type="molecule type" value="Genomic_DNA"/>
</dbReference>
<proteinExistence type="predicted"/>
<dbReference type="KEGG" id="senf:GJR95_20740"/>
<organism evidence="1 2">
    <name type="scientific">Spirosoma endbachense</name>
    <dbReference type="NCBI Taxonomy" id="2666025"/>
    <lineage>
        <taxon>Bacteria</taxon>
        <taxon>Pseudomonadati</taxon>
        <taxon>Bacteroidota</taxon>
        <taxon>Cytophagia</taxon>
        <taxon>Cytophagales</taxon>
        <taxon>Cytophagaceae</taxon>
        <taxon>Spirosoma</taxon>
    </lineage>
</organism>
<gene>
    <name evidence="1" type="ORF">GJR95_20740</name>
</gene>
<dbReference type="Proteomes" id="UP000464577">
    <property type="component" value="Chromosome"/>
</dbReference>
<name>A0A6P1VW00_9BACT</name>
<evidence type="ECO:0000313" key="1">
    <source>
        <dbReference type="EMBL" id="QHV97283.1"/>
    </source>
</evidence>
<evidence type="ECO:0000313" key="2">
    <source>
        <dbReference type="Proteomes" id="UP000464577"/>
    </source>
</evidence>
<accession>A0A6P1VW00</accession>
<dbReference type="AlphaFoldDB" id="A0A6P1VW00"/>
<keyword evidence="2" id="KW-1185">Reference proteome</keyword>
<sequence length="292" mass="34266">MSRNQKLPLKFEIYDRLVYHYKSWYIASSEAAEISKDYSERGRMNFPIKWHHIFEDLKNIQGEMSYILRSELKEEIEENLLFILDENSGVFYLNKWVKFINQFSYFSNGIFLGNLKLIEVLAGTLYDEEVINSYIEILLDIDLQFRRVKNSIIELLRQSVWYKKYPDLINVNEYPYGIPDYNRKKYPLLDTSSSKLTNEEEANRLNKLTWSCKPAVAGYIISELIRAGYIEPPIKNGELSLNKLANICSQLFDVSGYSPSRDSWRNVVDPERNALPDSKRAKLNLPDLDQLT</sequence>